<keyword evidence="3" id="KW-1185">Reference proteome</keyword>
<evidence type="ECO:0000256" key="1">
    <source>
        <dbReference type="SAM" id="MobiDB-lite"/>
    </source>
</evidence>
<comment type="caution">
    <text evidence="2">The sequence shown here is derived from an EMBL/GenBank/DDBJ whole genome shotgun (WGS) entry which is preliminary data.</text>
</comment>
<dbReference type="AlphaFoldDB" id="A0A4R2J493"/>
<evidence type="ECO:0008006" key="4">
    <source>
        <dbReference type="Google" id="ProtNLM"/>
    </source>
</evidence>
<evidence type="ECO:0000313" key="3">
    <source>
        <dbReference type="Proteomes" id="UP000295680"/>
    </source>
</evidence>
<name>A0A4R2J493_9PSEU</name>
<evidence type="ECO:0000313" key="2">
    <source>
        <dbReference type="EMBL" id="TCO52934.1"/>
    </source>
</evidence>
<protein>
    <recommendedName>
        <fullName evidence="4">TfoX-like protein</fullName>
    </recommendedName>
</protein>
<accession>A0A4R2J493</accession>
<dbReference type="Proteomes" id="UP000295680">
    <property type="component" value="Unassembled WGS sequence"/>
</dbReference>
<proteinExistence type="predicted"/>
<feature type="region of interest" description="Disordered" evidence="1">
    <location>
        <begin position="1"/>
        <end position="21"/>
    </location>
</feature>
<dbReference type="EMBL" id="SLWS01000011">
    <property type="protein sequence ID" value="TCO52934.1"/>
    <property type="molecule type" value="Genomic_DNA"/>
</dbReference>
<organism evidence="2 3">
    <name type="scientific">Actinocrispum wychmicini</name>
    <dbReference type="NCBI Taxonomy" id="1213861"/>
    <lineage>
        <taxon>Bacteria</taxon>
        <taxon>Bacillati</taxon>
        <taxon>Actinomycetota</taxon>
        <taxon>Actinomycetes</taxon>
        <taxon>Pseudonocardiales</taxon>
        <taxon>Pseudonocardiaceae</taxon>
        <taxon>Actinocrispum</taxon>
    </lineage>
</organism>
<reference evidence="2 3" key="1">
    <citation type="submission" date="2019-03" db="EMBL/GenBank/DDBJ databases">
        <title>Genomic Encyclopedia of Type Strains, Phase IV (KMG-IV): sequencing the most valuable type-strain genomes for metagenomic binning, comparative biology and taxonomic classification.</title>
        <authorList>
            <person name="Goeker M."/>
        </authorList>
    </citation>
    <scope>NUCLEOTIDE SEQUENCE [LARGE SCALE GENOMIC DNA]</scope>
    <source>
        <strain evidence="2 3">DSM 45934</strain>
    </source>
</reference>
<gene>
    <name evidence="2" type="ORF">EV192_111128</name>
</gene>
<sequence length="124" mass="12580">MAAGTGVPKLATDRSIPQGSPVSADAIFDDLALTLASRGAVAGAMFGKRALKANGKAFACLQGDVLAFRLGAGSPAHDDALALAGAELFDPSGTKRPFKDWVAVPSAHAGQWPRLAETALGHLS</sequence>